<dbReference type="OrthoDB" id="4158189at2759"/>
<organism evidence="1 2">
    <name type="scientific">Setomelanomma holmii</name>
    <dbReference type="NCBI Taxonomy" id="210430"/>
    <lineage>
        <taxon>Eukaryota</taxon>
        <taxon>Fungi</taxon>
        <taxon>Dikarya</taxon>
        <taxon>Ascomycota</taxon>
        <taxon>Pezizomycotina</taxon>
        <taxon>Dothideomycetes</taxon>
        <taxon>Pleosporomycetidae</taxon>
        <taxon>Pleosporales</taxon>
        <taxon>Pleosporineae</taxon>
        <taxon>Phaeosphaeriaceae</taxon>
        <taxon>Setomelanomma</taxon>
    </lineage>
</organism>
<reference evidence="1" key="1">
    <citation type="journal article" date="2020" name="Stud. Mycol.">
        <title>101 Dothideomycetes genomes: a test case for predicting lifestyles and emergence of pathogens.</title>
        <authorList>
            <person name="Haridas S."/>
            <person name="Albert R."/>
            <person name="Binder M."/>
            <person name="Bloem J."/>
            <person name="Labutti K."/>
            <person name="Salamov A."/>
            <person name="Andreopoulos B."/>
            <person name="Baker S."/>
            <person name="Barry K."/>
            <person name="Bills G."/>
            <person name="Bluhm B."/>
            <person name="Cannon C."/>
            <person name="Castanera R."/>
            <person name="Culley D."/>
            <person name="Daum C."/>
            <person name="Ezra D."/>
            <person name="Gonzalez J."/>
            <person name="Henrissat B."/>
            <person name="Kuo A."/>
            <person name="Liang C."/>
            <person name="Lipzen A."/>
            <person name="Lutzoni F."/>
            <person name="Magnuson J."/>
            <person name="Mondo S."/>
            <person name="Nolan M."/>
            <person name="Ohm R."/>
            <person name="Pangilinan J."/>
            <person name="Park H.-J."/>
            <person name="Ramirez L."/>
            <person name="Alfaro M."/>
            <person name="Sun H."/>
            <person name="Tritt A."/>
            <person name="Yoshinaga Y."/>
            <person name="Zwiers L.-H."/>
            <person name="Turgeon B."/>
            <person name="Goodwin S."/>
            <person name="Spatafora J."/>
            <person name="Crous P."/>
            <person name="Grigoriev I."/>
        </authorList>
    </citation>
    <scope>NUCLEOTIDE SEQUENCE</scope>
    <source>
        <strain evidence="1">CBS 110217</strain>
    </source>
</reference>
<name>A0A9P4H3R0_9PLEO</name>
<keyword evidence="2" id="KW-1185">Reference proteome</keyword>
<dbReference type="AlphaFoldDB" id="A0A9P4H3R0"/>
<protein>
    <submittedName>
        <fullName evidence="1">Uncharacterized protein</fullName>
    </submittedName>
</protein>
<evidence type="ECO:0000313" key="2">
    <source>
        <dbReference type="Proteomes" id="UP000799777"/>
    </source>
</evidence>
<dbReference type="Proteomes" id="UP000799777">
    <property type="component" value="Unassembled WGS sequence"/>
</dbReference>
<accession>A0A9P4H3R0</accession>
<comment type="caution">
    <text evidence="1">The sequence shown here is derived from an EMBL/GenBank/DDBJ whole genome shotgun (WGS) entry which is preliminary data.</text>
</comment>
<gene>
    <name evidence="1" type="ORF">EK21DRAFT_102867</name>
</gene>
<evidence type="ECO:0000313" key="1">
    <source>
        <dbReference type="EMBL" id="KAF2027027.1"/>
    </source>
</evidence>
<dbReference type="EMBL" id="ML978233">
    <property type="protein sequence ID" value="KAF2027027.1"/>
    <property type="molecule type" value="Genomic_DNA"/>
</dbReference>
<sequence length="141" mass="15684">MCNGQSTRISQGGSIAVLRPTQHLQRCQSDKDMLLYFNNHCGTRGTSIEFEGWNDEEQRRDGQWLVIDHDGGFAASPSRAHCNPLYSFSLDSSRQRQQPMHLPQRLEPGVSDVGIIGRRVSVMNSSTSGPLTVAEVIIGWN</sequence>
<proteinExistence type="predicted"/>